<keyword evidence="3" id="KW-0158">Chromosome</keyword>
<dbReference type="GO" id="GO:0046982">
    <property type="term" value="F:protein heterodimerization activity"/>
    <property type="evidence" value="ECO:0007669"/>
    <property type="project" value="InterPro"/>
</dbReference>
<evidence type="ECO:0000256" key="4">
    <source>
        <dbReference type="ARBA" id="ARBA00022990"/>
    </source>
</evidence>
<comment type="subcellular location">
    <subcellularLocation>
        <location evidence="1">Chromosome</location>
    </subcellularLocation>
</comment>
<protein>
    <recommendedName>
        <fullName evidence="6">Core Histone H2A/H2B/H3 domain-containing protein</fullName>
    </recommendedName>
</protein>
<dbReference type="GO" id="GO:0000786">
    <property type="term" value="C:nucleosome"/>
    <property type="evidence" value="ECO:0007669"/>
    <property type="project" value="InterPro"/>
</dbReference>
<dbReference type="Gene3D" id="2.130.10.10">
    <property type="entry name" value="YVTN repeat-like/Quinoprotein amine dehydrogenase"/>
    <property type="match status" value="1"/>
</dbReference>
<name>A0A978VXN6_ZIZJJ</name>
<keyword evidence="4" id="KW-0007">Acetylation</keyword>
<organism evidence="7 8">
    <name type="scientific">Ziziphus jujuba var. spinosa</name>
    <dbReference type="NCBI Taxonomy" id="714518"/>
    <lineage>
        <taxon>Eukaryota</taxon>
        <taxon>Viridiplantae</taxon>
        <taxon>Streptophyta</taxon>
        <taxon>Embryophyta</taxon>
        <taxon>Tracheophyta</taxon>
        <taxon>Spermatophyta</taxon>
        <taxon>Magnoliopsida</taxon>
        <taxon>eudicotyledons</taxon>
        <taxon>Gunneridae</taxon>
        <taxon>Pentapetalae</taxon>
        <taxon>rosids</taxon>
        <taxon>fabids</taxon>
        <taxon>Rosales</taxon>
        <taxon>Rhamnaceae</taxon>
        <taxon>Paliureae</taxon>
        <taxon>Ziziphus</taxon>
    </lineage>
</organism>
<dbReference type="InterPro" id="IPR000164">
    <property type="entry name" value="Histone_H3/CENP-A"/>
</dbReference>
<dbReference type="AlphaFoldDB" id="A0A978VXN6"/>
<evidence type="ECO:0000256" key="1">
    <source>
        <dbReference type="ARBA" id="ARBA00004286"/>
    </source>
</evidence>
<dbReference type="Proteomes" id="UP000813462">
    <property type="component" value="Unassembled WGS sequence"/>
</dbReference>
<dbReference type="Gene3D" id="1.10.20.10">
    <property type="entry name" value="Histone, subunit A"/>
    <property type="match status" value="1"/>
</dbReference>
<reference evidence="7" key="1">
    <citation type="journal article" date="2021" name="Front. Plant Sci.">
        <title>Chromosome-Scale Genome Assembly for Chinese Sour Jujube and Insights Into Its Genome Evolution and Domestication Signature.</title>
        <authorList>
            <person name="Shen L.-Y."/>
            <person name="Luo H."/>
            <person name="Wang X.-L."/>
            <person name="Wang X.-M."/>
            <person name="Qiu X.-J."/>
            <person name="Liu H."/>
            <person name="Zhou S.-S."/>
            <person name="Jia K.-H."/>
            <person name="Nie S."/>
            <person name="Bao Y.-T."/>
            <person name="Zhang R.-G."/>
            <person name="Yun Q.-Z."/>
            <person name="Chai Y.-H."/>
            <person name="Lu J.-Y."/>
            <person name="Li Y."/>
            <person name="Zhao S.-W."/>
            <person name="Mao J.-F."/>
            <person name="Jia S.-G."/>
            <person name="Mao Y.-M."/>
        </authorList>
    </citation>
    <scope>NUCLEOTIDE SEQUENCE</scope>
    <source>
        <strain evidence="7">AT0</strain>
        <tissue evidence="7">Leaf</tissue>
    </source>
</reference>
<dbReference type="FunFam" id="1.10.20.10:FF:000001">
    <property type="entry name" value="Histone H3"/>
    <property type="match status" value="1"/>
</dbReference>
<dbReference type="Pfam" id="PF00125">
    <property type="entry name" value="Histone"/>
    <property type="match status" value="1"/>
</dbReference>
<evidence type="ECO:0000256" key="3">
    <source>
        <dbReference type="ARBA" id="ARBA00022454"/>
    </source>
</evidence>
<dbReference type="SUPFAM" id="SSF47113">
    <property type="entry name" value="Histone-fold"/>
    <property type="match status" value="1"/>
</dbReference>
<dbReference type="InterPro" id="IPR007125">
    <property type="entry name" value="H2A/H2B/H3"/>
</dbReference>
<accession>A0A978VXN6</accession>
<dbReference type="PROSITE" id="PS00959">
    <property type="entry name" value="HISTONE_H3_2"/>
    <property type="match status" value="1"/>
</dbReference>
<dbReference type="PANTHER" id="PTHR11426">
    <property type="entry name" value="HISTONE H3"/>
    <property type="match status" value="1"/>
</dbReference>
<dbReference type="InterPro" id="IPR009072">
    <property type="entry name" value="Histone-fold"/>
</dbReference>
<evidence type="ECO:0000256" key="5">
    <source>
        <dbReference type="SAM" id="MobiDB-lite"/>
    </source>
</evidence>
<evidence type="ECO:0000313" key="8">
    <source>
        <dbReference type="Proteomes" id="UP000813462"/>
    </source>
</evidence>
<dbReference type="EMBL" id="JAEACU010000002">
    <property type="protein sequence ID" value="KAH7543581.1"/>
    <property type="molecule type" value="Genomic_DNA"/>
</dbReference>
<dbReference type="GO" id="GO:0030527">
    <property type="term" value="F:structural constituent of chromatin"/>
    <property type="evidence" value="ECO:0007669"/>
    <property type="project" value="InterPro"/>
</dbReference>
<evidence type="ECO:0000313" key="7">
    <source>
        <dbReference type="EMBL" id="KAH7543581.1"/>
    </source>
</evidence>
<proteinExistence type="inferred from homology"/>
<dbReference type="PROSITE" id="PS00322">
    <property type="entry name" value="HISTONE_H3_1"/>
    <property type="match status" value="1"/>
</dbReference>
<feature type="domain" description="Core Histone H2A/H2B/H3" evidence="6">
    <location>
        <begin position="44"/>
        <end position="120"/>
    </location>
</feature>
<dbReference type="GO" id="GO:0005654">
    <property type="term" value="C:nucleoplasm"/>
    <property type="evidence" value="ECO:0007669"/>
    <property type="project" value="UniProtKB-ARBA"/>
</dbReference>
<dbReference type="InterPro" id="IPR015943">
    <property type="entry name" value="WD40/YVTN_repeat-like_dom_sf"/>
</dbReference>
<dbReference type="GO" id="GO:0003677">
    <property type="term" value="F:DNA binding"/>
    <property type="evidence" value="ECO:0007669"/>
    <property type="project" value="InterPro"/>
</dbReference>
<gene>
    <name evidence="7" type="ORF">FEM48_Zijuj02G0199100</name>
</gene>
<dbReference type="CDD" id="cd22911">
    <property type="entry name" value="HFD_H3"/>
    <property type="match status" value="1"/>
</dbReference>
<comment type="similarity">
    <text evidence="2">Belongs to the histone H3 family.</text>
</comment>
<dbReference type="PRINTS" id="PR00622">
    <property type="entry name" value="HISTONEH3"/>
</dbReference>
<evidence type="ECO:0000259" key="6">
    <source>
        <dbReference type="Pfam" id="PF00125"/>
    </source>
</evidence>
<feature type="region of interest" description="Disordered" evidence="5">
    <location>
        <begin position="1"/>
        <end position="41"/>
    </location>
</feature>
<dbReference type="SMART" id="SM00428">
    <property type="entry name" value="H3"/>
    <property type="match status" value="1"/>
</dbReference>
<evidence type="ECO:0000256" key="2">
    <source>
        <dbReference type="ARBA" id="ARBA00010343"/>
    </source>
</evidence>
<dbReference type="InterPro" id="IPR036322">
    <property type="entry name" value="WD40_repeat_dom_sf"/>
</dbReference>
<dbReference type="SUPFAM" id="SSF50978">
    <property type="entry name" value="WD40 repeat-like"/>
    <property type="match status" value="1"/>
</dbReference>
<comment type="caution">
    <text evidence="7">The sequence shown here is derived from an EMBL/GenBank/DDBJ whole genome shotgun (WGS) entry which is preliminary data.</text>
</comment>
<sequence length="619" mass="68741">MARTKQTARKSTGGKAPRKQLATKAARKSAPATGGVKKPHRFRPGTVALREIRKYQKSTELLIRKLPFQRLVREIAQDFKTDLRFQSSAVAALQEAAEAYLVGLFEDTNLCAIHAKRVRICYAMDKYVVPQKPSPPNPKPIPRKQWNRGLIELNGRMEPKYRHSVSGLLTESYSQIGAFPHLYHINGEPCPSHSNRIQTTMYPLGVRNLGFSALDFDNKVKPGLWTHYINIGLGLSVSSFVKPAGIYLASVTKAGCLTVHDFEALYCQSYASNPCLAEDESKLVLHLPSHRQRDCVRWNPANQDEVVCTSMLSDEVLVFDIGYISSQPSQVLRIGSSFSCHSITRKGLSDVAFTLDDNSRLLASDTSGDINVWDRRMSALPYLELTTPSYCTLNSIESNVENQIIFGAGKNGVIYMWDLRGGRASSAFQSHREFSQPSHRPLASFKLASFLEKISPLKAQSDIVAKSIHSIDLDPSCPYQLAFHLDDGWSGVLNLYNFQVTHIHCPPPAWLNESYNSACILSSRKPSWLPTNSIYVVGSSSENGIHLLDFYPDSSSPTHVDYNEDERGMSGPNNQTKRNRFLPLTEGVTACAVHPLNGTIVAGTKLSSLLMISQSHQPC</sequence>